<feature type="transmembrane region" description="Helical" evidence="6">
    <location>
        <begin position="98"/>
        <end position="124"/>
    </location>
</feature>
<name>A0ABS5ADH6_9PSEU</name>
<comment type="similarity">
    <text evidence="6">Belongs to the ABC-2 integral membrane protein family.</text>
</comment>
<evidence type="ECO:0000313" key="8">
    <source>
        <dbReference type="EMBL" id="MBP2473755.1"/>
    </source>
</evidence>
<reference evidence="8 9" key="1">
    <citation type="submission" date="2021-03" db="EMBL/GenBank/DDBJ databases">
        <title>Sequencing the genomes of 1000 actinobacteria strains.</title>
        <authorList>
            <person name="Klenk H.-P."/>
        </authorList>
    </citation>
    <scope>NUCLEOTIDE SEQUENCE [LARGE SCALE GENOMIC DNA]</scope>
    <source>
        <strain evidence="8 9">DSM 44580</strain>
    </source>
</reference>
<keyword evidence="5" id="KW-0046">Antibiotic resistance</keyword>
<protein>
    <recommendedName>
        <fullName evidence="6">Transport permease protein</fullName>
    </recommendedName>
</protein>
<dbReference type="InterPro" id="IPR013525">
    <property type="entry name" value="ABC2_TM"/>
</dbReference>
<gene>
    <name evidence="8" type="ORF">JOF53_002627</name>
</gene>
<evidence type="ECO:0000259" key="7">
    <source>
        <dbReference type="PROSITE" id="PS51012"/>
    </source>
</evidence>
<keyword evidence="2 6" id="KW-0812">Transmembrane</keyword>
<feature type="transmembrane region" description="Helical" evidence="6">
    <location>
        <begin position="223"/>
        <end position="244"/>
    </location>
</feature>
<evidence type="ECO:0000256" key="1">
    <source>
        <dbReference type="ARBA" id="ARBA00004141"/>
    </source>
</evidence>
<dbReference type="EMBL" id="JAGIOO010000001">
    <property type="protein sequence ID" value="MBP2473755.1"/>
    <property type="molecule type" value="Genomic_DNA"/>
</dbReference>
<dbReference type="Proteomes" id="UP001519363">
    <property type="component" value="Unassembled WGS sequence"/>
</dbReference>
<proteinExistence type="inferred from homology"/>
<dbReference type="PANTHER" id="PTHR43229:SF2">
    <property type="entry name" value="NODULATION PROTEIN J"/>
    <property type="match status" value="1"/>
</dbReference>
<evidence type="ECO:0000313" key="9">
    <source>
        <dbReference type="Proteomes" id="UP001519363"/>
    </source>
</evidence>
<comment type="caution">
    <text evidence="8">The sequence shown here is derived from an EMBL/GenBank/DDBJ whole genome shotgun (WGS) entry which is preliminary data.</text>
</comment>
<keyword evidence="6" id="KW-0813">Transport</keyword>
<organism evidence="8 9">
    <name type="scientific">Crossiella equi</name>
    <dbReference type="NCBI Taxonomy" id="130796"/>
    <lineage>
        <taxon>Bacteria</taxon>
        <taxon>Bacillati</taxon>
        <taxon>Actinomycetota</taxon>
        <taxon>Actinomycetes</taxon>
        <taxon>Pseudonocardiales</taxon>
        <taxon>Pseudonocardiaceae</taxon>
        <taxon>Crossiella</taxon>
    </lineage>
</organism>
<dbReference type="InterPro" id="IPR051784">
    <property type="entry name" value="Nod_factor_ABC_transporter"/>
</dbReference>
<sequence length="250" mass="26509">MNALVDARVMIGRGLRHIVRNPEQLVVVFVIPSMMLLIFRFMFGGAISTGTSYVNYLIAGILVISVATNAMPTAVSVRQDMNEGLVDRLRTMPMLSSAVVIGHVVATVARIALSLTAMVLLGLALGFRPQAGFPQWLAVAGLLLLLGAALACLSAVLGLLAKTVEGASGLSMILLFVPYASSAFVPAHTLPDWLRAFVEHQPLTLVMDAVRPMLLGLPGGDGWLAALCWGTILAVAVPLTGRLFRRRAVG</sequence>
<accession>A0ABS5ADH6</accession>
<evidence type="ECO:0000256" key="4">
    <source>
        <dbReference type="ARBA" id="ARBA00023136"/>
    </source>
</evidence>
<keyword evidence="4 6" id="KW-0472">Membrane</keyword>
<dbReference type="PRINTS" id="PR00164">
    <property type="entry name" value="ABC2TRNSPORT"/>
</dbReference>
<dbReference type="Pfam" id="PF01061">
    <property type="entry name" value="ABC2_membrane"/>
    <property type="match status" value="1"/>
</dbReference>
<dbReference type="PIRSF" id="PIRSF006648">
    <property type="entry name" value="DrrB"/>
    <property type="match status" value="1"/>
</dbReference>
<dbReference type="InterPro" id="IPR000412">
    <property type="entry name" value="ABC_2_transport"/>
</dbReference>
<feature type="transmembrane region" description="Helical" evidence="6">
    <location>
        <begin position="136"/>
        <end position="160"/>
    </location>
</feature>
<evidence type="ECO:0000256" key="5">
    <source>
        <dbReference type="ARBA" id="ARBA00023251"/>
    </source>
</evidence>
<dbReference type="InterPro" id="IPR047817">
    <property type="entry name" value="ABC2_TM_bact-type"/>
</dbReference>
<feature type="domain" description="ABC transmembrane type-2" evidence="7">
    <location>
        <begin position="23"/>
        <end position="247"/>
    </location>
</feature>
<evidence type="ECO:0000256" key="2">
    <source>
        <dbReference type="ARBA" id="ARBA00022692"/>
    </source>
</evidence>
<dbReference type="PROSITE" id="PS51012">
    <property type="entry name" value="ABC_TM2"/>
    <property type="match status" value="1"/>
</dbReference>
<comment type="subcellular location">
    <subcellularLocation>
        <location evidence="6">Cell membrane</location>
        <topology evidence="6">Multi-pass membrane protein</topology>
    </subcellularLocation>
    <subcellularLocation>
        <location evidence="1">Membrane</location>
        <topology evidence="1">Multi-pass membrane protein</topology>
    </subcellularLocation>
</comment>
<keyword evidence="9" id="KW-1185">Reference proteome</keyword>
<dbReference type="RefSeq" id="WP_249044485.1">
    <property type="nucleotide sequence ID" value="NZ_JAGIOO010000001.1"/>
</dbReference>
<feature type="transmembrane region" description="Helical" evidence="6">
    <location>
        <begin position="53"/>
        <end position="77"/>
    </location>
</feature>
<keyword evidence="6" id="KW-1003">Cell membrane</keyword>
<keyword evidence="3 6" id="KW-1133">Transmembrane helix</keyword>
<feature type="transmembrane region" description="Helical" evidence="6">
    <location>
        <begin position="167"/>
        <end position="185"/>
    </location>
</feature>
<dbReference type="PANTHER" id="PTHR43229">
    <property type="entry name" value="NODULATION PROTEIN J"/>
    <property type="match status" value="1"/>
</dbReference>
<evidence type="ECO:0000256" key="6">
    <source>
        <dbReference type="RuleBase" id="RU361157"/>
    </source>
</evidence>
<feature type="transmembrane region" description="Helical" evidence="6">
    <location>
        <begin position="25"/>
        <end position="47"/>
    </location>
</feature>
<evidence type="ECO:0000256" key="3">
    <source>
        <dbReference type="ARBA" id="ARBA00022989"/>
    </source>
</evidence>